<evidence type="ECO:0000256" key="10">
    <source>
        <dbReference type="ARBA" id="ARBA00016560"/>
    </source>
</evidence>
<proteinExistence type="inferred from homology"/>
<dbReference type="Pfam" id="PF18764">
    <property type="entry name" value="nos_propeller"/>
    <property type="match status" value="1"/>
</dbReference>
<evidence type="ECO:0000256" key="5">
    <source>
        <dbReference type="ARBA" id="ARBA00004779"/>
    </source>
</evidence>
<evidence type="ECO:0000313" key="22">
    <source>
        <dbReference type="EMBL" id="MFC7316593.1"/>
    </source>
</evidence>
<dbReference type="InterPro" id="IPR011045">
    <property type="entry name" value="N2O_reductase_N"/>
</dbReference>
<keyword evidence="12" id="KW-0732">Signal</keyword>
<sequence length="674" mass="73473">MGAEDDAEADAPADSGPVPATHPEDFAREHEAKLRSVLADVRSETPDLEDADDLSLELAGLNLGRRDFVKAGMAVGAAGALAGCAGLPGGGNADDSNGSAPGHAVAPGEHDEYYGFWSAGHSGEIRIVGVPSMRELMRIPVFNYEAARGYGYDDGTRRMLEDAGGYTWGDSHHPNLSETDGKYDGKYLFVNDKANGRVARVNRRYFETDAITNVPNVQAVHGCCVQSPDTDYLFANSEFRVPLPNDGRDVNDPGKYASVFTALDPESMDVLWQVEVDGNLDIVDTDKDGRWAIASAYNDEEGVEVEGMTRDDRDYVKAFDVPAIQGAVDAGEFEEVNGVPVVDGTRESALNEGDDPIVRYIPTPKSPHCVEVTPDGTYAMVAGKLSPTVSIIDIERLASEPDPAKTIVGQPKVGLGPLHTTFDDRGQAYTSLFIDSQVVKWDIETAVNSPKGSEDAILGKIDVHYNPGHIQAVQAMSTEPTGDWLVALNKLSKDRFLPVGPIHPDNDQLIYIGEDAADETGGMELVADEPVYPEPHDAIFAHRDKIEPATVWDPADYEGEKEYVTEDKARIDRVDDSTVHVYASSKRSEYGPREFSVREGDEVTLTVTNVEGSRDIIHGLAIPEYDVNLALAPKDTREVTFTADRPGVYWIYCTYFCSALHLEMRSRMIVEPRS</sequence>
<dbReference type="InterPro" id="IPR041114">
    <property type="entry name" value="Nos_propeller"/>
</dbReference>
<feature type="compositionally biased region" description="Basic and acidic residues" evidence="20">
    <location>
        <begin position="22"/>
        <end position="31"/>
    </location>
</feature>
<keyword evidence="23" id="KW-1185">Reference proteome</keyword>
<dbReference type="EC" id="1.7.2.4" evidence="9"/>
<dbReference type="GeneID" id="79316765"/>
<keyword evidence="14" id="KW-0106">Calcium</keyword>
<evidence type="ECO:0000256" key="13">
    <source>
        <dbReference type="ARBA" id="ARBA00022764"/>
    </source>
</evidence>
<evidence type="ECO:0000256" key="17">
    <source>
        <dbReference type="ARBA" id="ARBA00031077"/>
    </source>
</evidence>
<comment type="catalytic activity">
    <reaction evidence="19">
        <text>N2 + 2 Fe(III)-[cytochrome c] + H2O = nitrous oxide + 2 Fe(II)-[cytochrome c] + 2 H(+)</text>
        <dbReference type="Rhea" id="RHEA:43108"/>
        <dbReference type="Rhea" id="RHEA-COMP:10350"/>
        <dbReference type="Rhea" id="RHEA-COMP:14399"/>
        <dbReference type="ChEBI" id="CHEBI:15377"/>
        <dbReference type="ChEBI" id="CHEBI:15378"/>
        <dbReference type="ChEBI" id="CHEBI:17045"/>
        <dbReference type="ChEBI" id="CHEBI:17997"/>
        <dbReference type="ChEBI" id="CHEBI:29033"/>
        <dbReference type="ChEBI" id="CHEBI:29034"/>
        <dbReference type="EC" id="1.7.2.4"/>
    </reaction>
</comment>
<dbReference type="GO" id="GO:0050304">
    <property type="term" value="F:nitrous-oxide reductase activity"/>
    <property type="evidence" value="ECO:0007669"/>
    <property type="project" value="UniProtKB-EC"/>
</dbReference>
<evidence type="ECO:0000256" key="9">
    <source>
        <dbReference type="ARBA" id="ARBA00011896"/>
    </source>
</evidence>
<evidence type="ECO:0000256" key="1">
    <source>
        <dbReference type="ARBA" id="ARBA00001913"/>
    </source>
</evidence>
<gene>
    <name evidence="22" type="primary">nosZ</name>
    <name evidence="22" type="ORF">ACFQPE_07245</name>
</gene>
<organism evidence="22 23">
    <name type="scientific">Halomarina halobia</name>
    <dbReference type="NCBI Taxonomy" id="3033386"/>
    <lineage>
        <taxon>Archaea</taxon>
        <taxon>Methanobacteriati</taxon>
        <taxon>Methanobacteriota</taxon>
        <taxon>Stenosarchaea group</taxon>
        <taxon>Halobacteria</taxon>
        <taxon>Halobacteriales</taxon>
        <taxon>Natronomonadaceae</taxon>
        <taxon>Halomarina</taxon>
    </lineage>
</organism>
<evidence type="ECO:0000256" key="20">
    <source>
        <dbReference type="SAM" id="MobiDB-lite"/>
    </source>
</evidence>
<dbReference type="NCBIfam" id="TIGR04244">
    <property type="entry name" value="nitrous_NosZ_RR"/>
    <property type="match status" value="1"/>
</dbReference>
<dbReference type="RefSeq" id="WP_276304141.1">
    <property type="nucleotide sequence ID" value="NZ_CP119992.1"/>
</dbReference>
<dbReference type="InterPro" id="IPR041142">
    <property type="entry name" value="NOS_propeller_2"/>
</dbReference>
<dbReference type="SUPFAM" id="SSF50974">
    <property type="entry name" value="Nitrous oxide reductase, N-terminal domain"/>
    <property type="match status" value="1"/>
</dbReference>
<dbReference type="GO" id="GO:0046872">
    <property type="term" value="F:metal ion binding"/>
    <property type="evidence" value="ECO:0007669"/>
    <property type="project" value="UniProtKB-KW"/>
</dbReference>
<feature type="domain" description="Cytochrome oxidase subunit II copper A binding" evidence="21">
    <location>
        <begin position="547"/>
        <end position="674"/>
    </location>
</feature>
<dbReference type="InterPro" id="IPR023644">
    <property type="entry name" value="NO_Rdtase"/>
</dbReference>
<dbReference type="Proteomes" id="UP001596547">
    <property type="component" value="Unassembled WGS sequence"/>
</dbReference>
<dbReference type="InterPro" id="IPR051403">
    <property type="entry name" value="NosZ/Cyto_c_oxidase_sub2"/>
</dbReference>
<evidence type="ECO:0000256" key="14">
    <source>
        <dbReference type="ARBA" id="ARBA00022837"/>
    </source>
</evidence>
<dbReference type="InterPro" id="IPR015943">
    <property type="entry name" value="WD40/YVTN_repeat-like_dom_sf"/>
</dbReference>
<dbReference type="InterPro" id="IPR006311">
    <property type="entry name" value="TAT_signal"/>
</dbReference>
<dbReference type="PROSITE" id="PS50857">
    <property type="entry name" value="COX2_CUA"/>
    <property type="match status" value="1"/>
</dbReference>
<dbReference type="Gene3D" id="2.130.10.10">
    <property type="entry name" value="YVTN repeat-like/Quinoprotein amine dehydrogenase"/>
    <property type="match status" value="1"/>
</dbReference>
<dbReference type="InterPro" id="IPR008972">
    <property type="entry name" value="Cupredoxin"/>
</dbReference>
<dbReference type="PROSITE" id="PS51318">
    <property type="entry name" value="TAT"/>
    <property type="match status" value="1"/>
</dbReference>
<keyword evidence="16" id="KW-0186">Copper</keyword>
<evidence type="ECO:0000256" key="4">
    <source>
        <dbReference type="ARBA" id="ARBA00004418"/>
    </source>
</evidence>
<comment type="pathway">
    <text evidence="5">Nitrogen metabolism; nitrate reduction (denitrification); dinitrogen from nitrate: step 4/4.</text>
</comment>
<comment type="similarity">
    <text evidence="7">Belongs to the NosZ family.</text>
</comment>
<comment type="subcellular location">
    <subcellularLocation>
        <location evidence="4">Periplasm</location>
    </subcellularLocation>
</comment>
<evidence type="ECO:0000313" key="23">
    <source>
        <dbReference type="Proteomes" id="UP001596547"/>
    </source>
</evidence>
<evidence type="ECO:0000259" key="21">
    <source>
        <dbReference type="PROSITE" id="PS50857"/>
    </source>
</evidence>
<evidence type="ECO:0000256" key="12">
    <source>
        <dbReference type="ARBA" id="ARBA00022729"/>
    </source>
</evidence>
<comment type="caution">
    <text evidence="22">The sequence shown here is derived from an EMBL/GenBank/DDBJ whole genome shotgun (WGS) entry which is preliminary data.</text>
</comment>
<comment type="similarity">
    <text evidence="6">In the C-terminal section; belongs to the cytochrome c oxidase subunit 2 family.</text>
</comment>
<comment type="function">
    <text evidence="3">Nitrous-oxide reductase is part of a bacterial respiratory system which is activated under anaerobic conditions in the presence of nitrate or nitrous oxide.</text>
</comment>
<evidence type="ECO:0000256" key="11">
    <source>
        <dbReference type="ARBA" id="ARBA00022723"/>
    </source>
</evidence>
<comment type="subunit">
    <text evidence="8">Homodimer.</text>
</comment>
<dbReference type="Pfam" id="PF00116">
    <property type="entry name" value="COX2"/>
    <property type="match status" value="1"/>
</dbReference>
<evidence type="ECO:0000256" key="15">
    <source>
        <dbReference type="ARBA" id="ARBA00023002"/>
    </source>
</evidence>
<dbReference type="Pfam" id="PF18793">
    <property type="entry name" value="nos_propeller_2"/>
    <property type="match status" value="1"/>
</dbReference>
<dbReference type="InterPro" id="IPR002429">
    <property type="entry name" value="CcO_II-like_C"/>
</dbReference>
<feature type="region of interest" description="Disordered" evidence="20">
    <location>
        <begin position="1"/>
        <end position="31"/>
    </location>
</feature>
<dbReference type="GO" id="GO:0042597">
    <property type="term" value="C:periplasmic space"/>
    <property type="evidence" value="ECO:0007669"/>
    <property type="project" value="UniProtKB-SubCell"/>
</dbReference>
<name>A0ABD6A7N9_9EURY</name>
<accession>A0ABD6A7N9</accession>
<comment type="cofactor">
    <cofactor evidence="1">
        <name>Ca(2+)</name>
        <dbReference type="ChEBI" id="CHEBI:29108"/>
    </cofactor>
</comment>
<evidence type="ECO:0000256" key="8">
    <source>
        <dbReference type="ARBA" id="ARBA00011738"/>
    </source>
</evidence>
<evidence type="ECO:0000256" key="2">
    <source>
        <dbReference type="ARBA" id="ARBA00001935"/>
    </source>
</evidence>
<dbReference type="EMBL" id="JBHTBF010000002">
    <property type="protein sequence ID" value="MFC7316593.1"/>
    <property type="molecule type" value="Genomic_DNA"/>
</dbReference>
<comment type="cofactor">
    <cofactor evidence="2">
        <name>Cu cation</name>
        <dbReference type="ChEBI" id="CHEBI:23378"/>
    </cofactor>
</comment>
<evidence type="ECO:0000256" key="3">
    <source>
        <dbReference type="ARBA" id="ARBA00003034"/>
    </source>
</evidence>
<dbReference type="SUPFAM" id="SSF49503">
    <property type="entry name" value="Cupredoxins"/>
    <property type="match status" value="1"/>
</dbReference>
<keyword evidence="15 22" id="KW-0560">Oxidoreductase</keyword>
<feature type="compositionally biased region" description="Acidic residues" evidence="20">
    <location>
        <begin position="1"/>
        <end position="11"/>
    </location>
</feature>
<evidence type="ECO:0000256" key="16">
    <source>
        <dbReference type="ARBA" id="ARBA00023008"/>
    </source>
</evidence>
<dbReference type="PANTHER" id="PTHR42838">
    <property type="entry name" value="CYTOCHROME C OXIDASE SUBUNIT II"/>
    <property type="match status" value="1"/>
</dbReference>
<dbReference type="AlphaFoldDB" id="A0ABD6A7N9"/>
<evidence type="ECO:0000256" key="6">
    <source>
        <dbReference type="ARBA" id="ARBA00006790"/>
    </source>
</evidence>
<dbReference type="Gene3D" id="2.60.40.420">
    <property type="entry name" value="Cupredoxins - blue copper proteins"/>
    <property type="match status" value="1"/>
</dbReference>
<keyword evidence="13" id="KW-0574">Periplasm</keyword>
<dbReference type="PANTHER" id="PTHR42838:SF2">
    <property type="entry name" value="NITROUS-OXIDE REDUCTASE"/>
    <property type="match status" value="1"/>
</dbReference>
<keyword evidence="11" id="KW-0479">Metal-binding</keyword>
<evidence type="ECO:0000256" key="18">
    <source>
        <dbReference type="ARBA" id="ARBA00032847"/>
    </source>
</evidence>
<protein>
    <recommendedName>
        <fullName evidence="10">Nitrous-oxide reductase</fullName>
        <ecNumber evidence="9">1.7.2.4</ecNumber>
    </recommendedName>
    <alternativeName>
        <fullName evidence="17">N(2)OR</fullName>
    </alternativeName>
    <alternativeName>
        <fullName evidence="18">N2O reductase</fullName>
    </alternativeName>
</protein>
<reference evidence="22 23" key="1">
    <citation type="journal article" date="2019" name="Int. J. Syst. Evol. Microbiol.">
        <title>The Global Catalogue of Microorganisms (GCM) 10K type strain sequencing project: providing services to taxonomists for standard genome sequencing and annotation.</title>
        <authorList>
            <consortium name="The Broad Institute Genomics Platform"/>
            <consortium name="The Broad Institute Genome Sequencing Center for Infectious Disease"/>
            <person name="Wu L."/>
            <person name="Ma J."/>
        </authorList>
    </citation>
    <scope>NUCLEOTIDE SEQUENCE [LARGE SCALE GENOMIC DNA]</scope>
    <source>
        <strain evidence="22 23">PSR21</strain>
    </source>
</reference>
<evidence type="ECO:0000256" key="7">
    <source>
        <dbReference type="ARBA" id="ARBA00010372"/>
    </source>
</evidence>
<evidence type="ECO:0000256" key="19">
    <source>
        <dbReference type="ARBA" id="ARBA00049555"/>
    </source>
</evidence>